<reference evidence="1" key="1">
    <citation type="submission" date="2023-03" db="EMBL/GenBank/DDBJ databases">
        <title>Massive genome expansion in bonnet fungi (Mycena s.s.) driven by repeated elements and novel gene families across ecological guilds.</title>
        <authorList>
            <consortium name="Lawrence Berkeley National Laboratory"/>
            <person name="Harder C.B."/>
            <person name="Miyauchi S."/>
            <person name="Viragh M."/>
            <person name="Kuo A."/>
            <person name="Thoen E."/>
            <person name="Andreopoulos B."/>
            <person name="Lu D."/>
            <person name="Skrede I."/>
            <person name="Drula E."/>
            <person name="Henrissat B."/>
            <person name="Morin E."/>
            <person name="Kohler A."/>
            <person name="Barry K."/>
            <person name="LaButti K."/>
            <person name="Morin E."/>
            <person name="Salamov A."/>
            <person name="Lipzen A."/>
            <person name="Mereny Z."/>
            <person name="Hegedus B."/>
            <person name="Baldrian P."/>
            <person name="Stursova M."/>
            <person name="Weitz H."/>
            <person name="Taylor A."/>
            <person name="Grigoriev I.V."/>
            <person name="Nagy L.G."/>
            <person name="Martin F."/>
            <person name="Kauserud H."/>
        </authorList>
    </citation>
    <scope>NUCLEOTIDE SEQUENCE</scope>
    <source>
        <strain evidence="1">CBHHK173m</strain>
    </source>
</reference>
<comment type="caution">
    <text evidence="1">The sequence shown here is derived from an EMBL/GenBank/DDBJ whole genome shotgun (WGS) entry which is preliminary data.</text>
</comment>
<keyword evidence="2" id="KW-1185">Reference proteome</keyword>
<proteinExistence type="predicted"/>
<dbReference type="EMBL" id="JARJCN010000113">
    <property type="protein sequence ID" value="KAJ7073457.1"/>
    <property type="molecule type" value="Genomic_DNA"/>
</dbReference>
<dbReference type="AlphaFoldDB" id="A0AAD6TP62"/>
<evidence type="ECO:0008006" key="3">
    <source>
        <dbReference type="Google" id="ProtNLM"/>
    </source>
</evidence>
<accession>A0AAD6TP62</accession>
<evidence type="ECO:0000313" key="1">
    <source>
        <dbReference type="EMBL" id="KAJ7073457.1"/>
    </source>
</evidence>
<evidence type="ECO:0000313" key="2">
    <source>
        <dbReference type="Proteomes" id="UP001222325"/>
    </source>
</evidence>
<dbReference type="SUPFAM" id="SSF81383">
    <property type="entry name" value="F-box domain"/>
    <property type="match status" value="1"/>
</dbReference>
<gene>
    <name evidence="1" type="ORF">B0H15DRAFT_61204</name>
</gene>
<dbReference type="Proteomes" id="UP001222325">
    <property type="component" value="Unassembled WGS sequence"/>
</dbReference>
<dbReference type="InterPro" id="IPR036047">
    <property type="entry name" value="F-box-like_dom_sf"/>
</dbReference>
<organism evidence="1 2">
    <name type="scientific">Mycena belliarum</name>
    <dbReference type="NCBI Taxonomy" id="1033014"/>
    <lineage>
        <taxon>Eukaryota</taxon>
        <taxon>Fungi</taxon>
        <taxon>Dikarya</taxon>
        <taxon>Basidiomycota</taxon>
        <taxon>Agaricomycotina</taxon>
        <taxon>Agaricomycetes</taxon>
        <taxon>Agaricomycetidae</taxon>
        <taxon>Agaricales</taxon>
        <taxon>Marasmiineae</taxon>
        <taxon>Mycenaceae</taxon>
        <taxon>Mycena</taxon>
    </lineage>
</organism>
<protein>
    <recommendedName>
        <fullName evidence="3">F-box domain-containing protein</fullName>
    </recommendedName>
</protein>
<sequence>MSLSTAARDTVMATPELLALVLVQLPLRDLLLRAPLVCKMWHATTLTPALQRALFLAPDLDPFSDSVAAPVRNPLLAELFPPFFTTPGPNRWSWPDAHALMAMPCASALAAFRRPDASWRRMLVAQPPPHTMHLIQKCHARGGDRERRAELRELELRMGPLYDLAVQFLERVTSHVCITWHEGVGRKADLTLETVYTVQCVAGRAGPLREGFHGHGQGPRPEFGEWVRVERAS</sequence>
<name>A0AAD6TP62_9AGAR</name>